<sequence>MTEEFDDNYSRARFHSALDNAIRLAPAARAAGIPVIFTEVKYGRTGDHLEKRRDTPALLLSHSATETRKKTSTPLYPNHVCPIRTF</sequence>
<protein>
    <submittedName>
        <fullName evidence="1">Uncharacterized protein</fullName>
    </submittedName>
</protein>
<dbReference type="KEGG" id="gai:IMCC3135_15660"/>
<name>A0A2Z2P0Z6_9GAMM</name>
<dbReference type="AlphaFoldDB" id="A0A2Z2P0Z6"/>
<dbReference type="InterPro" id="IPR036380">
    <property type="entry name" value="Isochorismatase-like_sf"/>
</dbReference>
<dbReference type="RefSeq" id="WP_157736008.1">
    <property type="nucleotide sequence ID" value="NZ_CP018632.1"/>
</dbReference>
<dbReference type="SUPFAM" id="SSF52499">
    <property type="entry name" value="Isochorismatase-like hydrolases"/>
    <property type="match status" value="1"/>
</dbReference>
<dbReference type="EMBL" id="CP018632">
    <property type="protein sequence ID" value="ASJ73214.1"/>
    <property type="molecule type" value="Genomic_DNA"/>
</dbReference>
<evidence type="ECO:0000313" key="2">
    <source>
        <dbReference type="Proteomes" id="UP000250079"/>
    </source>
</evidence>
<organism evidence="1 2">
    <name type="scientific">Granulosicoccus antarcticus IMCC3135</name>
    <dbReference type="NCBI Taxonomy" id="1192854"/>
    <lineage>
        <taxon>Bacteria</taxon>
        <taxon>Pseudomonadati</taxon>
        <taxon>Pseudomonadota</taxon>
        <taxon>Gammaproteobacteria</taxon>
        <taxon>Chromatiales</taxon>
        <taxon>Granulosicoccaceae</taxon>
        <taxon>Granulosicoccus</taxon>
    </lineage>
</organism>
<accession>A0A2Z2P0Z6</accession>
<evidence type="ECO:0000313" key="1">
    <source>
        <dbReference type="EMBL" id="ASJ73214.1"/>
    </source>
</evidence>
<keyword evidence="2" id="KW-1185">Reference proteome</keyword>
<dbReference type="Proteomes" id="UP000250079">
    <property type="component" value="Chromosome"/>
</dbReference>
<gene>
    <name evidence="1" type="ORF">IMCC3135_15660</name>
</gene>
<reference evidence="1 2" key="1">
    <citation type="submission" date="2016-12" db="EMBL/GenBank/DDBJ databases">
        <authorList>
            <person name="Song W.-J."/>
            <person name="Kurnit D.M."/>
        </authorList>
    </citation>
    <scope>NUCLEOTIDE SEQUENCE [LARGE SCALE GENOMIC DNA]</scope>
    <source>
        <strain evidence="1 2">IMCC3135</strain>
    </source>
</reference>
<proteinExistence type="predicted"/>